<name>A0A9X2D0W8_9GAMM</name>
<dbReference type="InterPro" id="IPR036412">
    <property type="entry name" value="HAD-like_sf"/>
</dbReference>
<dbReference type="SUPFAM" id="SSF56784">
    <property type="entry name" value="HAD-like"/>
    <property type="match status" value="1"/>
</dbReference>
<organism evidence="2 3">
    <name type="scientific">Legionella maioricensis</name>
    <dbReference type="NCBI Taxonomy" id="2896528"/>
    <lineage>
        <taxon>Bacteria</taxon>
        <taxon>Pseudomonadati</taxon>
        <taxon>Pseudomonadota</taxon>
        <taxon>Gammaproteobacteria</taxon>
        <taxon>Legionellales</taxon>
        <taxon>Legionellaceae</taxon>
        <taxon>Legionella</taxon>
    </lineage>
</organism>
<dbReference type="InterPro" id="IPR006384">
    <property type="entry name" value="HAD_hydro_PyrdxlP_Pase-like"/>
</dbReference>
<dbReference type="NCBIfam" id="TIGR01488">
    <property type="entry name" value="HAD-SF-IB"/>
    <property type="match status" value="1"/>
</dbReference>
<dbReference type="AlphaFoldDB" id="A0A9X2D0W8"/>
<evidence type="ECO:0000313" key="3">
    <source>
        <dbReference type="Proteomes" id="UP001139721"/>
    </source>
</evidence>
<dbReference type="EC" id="3.1.3.-" evidence="2"/>
<dbReference type="Proteomes" id="UP001139721">
    <property type="component" value="Unassembled WGS sequence"/>
</dbReference>
<dbReference type="Gene3D" id="3.40.50.1000">
    <property type="entry name" value="HAD superfamily/HAD-like"/>
    <property type="match status" value="1"/>
</dbReference>
<dbReference type="NCBIfam" id="TIGR01489">
    <property type="entry name" value="DKMTPPase-SF"/>
    <property type="match status" value="1"/>
</dbReference>
<gene>
    <name evidence="2" type="ORF">LOX96_09225</name>
</gene>
<dbReference type="EMBL" id="JAJKBJ010000009">
    <property type="protein sequence ID" value="MCL9684272.1"/>
    <property type="molecule type" value="Genomic_DNA"/>
</dbReference>
<reference evidence="2" key="1">
    <citation type="submission" date="2021-11" db="EMBL/GenBank/DDBJ databases">
        <title>Legionella maioricencis sp. nov., a new species isolated from hot water samples in Mallorca.</title>
        <authorList>
            <person name="Crespi S."/>
            <person name="Drasar V."/>
            <person name="Salva-Serra F."/>
            <person name="Jaen-Luchoro D."/>
            <person name="Pineiro-Iglesias B."/>
            <person name="Aliaga F."/>
            <person name="Fernandez-Juarez V."/>
            <person name="Coll G."/>
            <person name="Moore E.R.B."/>
            <person name="Bennasar-Figueras A."/>
        </authorList>
    </citation>
    <scope>NUCLEOTIDE SEQUENCE</scope>
    <source>
        <strain evidence="2">HCPI-6</strain>
    </source>
</reference>
<proteinExistence type="predicted"/>
<accession>A0A9X2D0W8</accession>
<evidence type="ECO:0000313" key="2">
    <source>
        <dbReference type="EMBL" id="MCL9684272.1"/>
    </source>
</evidence>
<comment type="caution">
    <text evidence="2">The sequence shown here is derived from an EMBL/GenBank/DDBJ whole genome shotgun (WGS) entry which is preliminary data.</text>
</comment>
<keyword evidence="3" id="KW-1185">Reference proteome</keyword>
<dbReference type="GO" id="GO:0016791">
    <property type="term" value="F:phosphatase activity"/>
    <property type="evidence" value="ECO:0007669"/>
    <property type="project" value="InterPro"/>
</dbReference>
<dbReference type="RefSeq" id="WP_250421178.1">
    <property type="nucleotide sequence ID" value="NZ_JAJKBJ010000009.1"/>
</dbReference>
<evidence type="ECO:0000256" key="1">
    <source>
        <dbReference type="ARBA" id="ARBA00022801"/>
    </source>
</evidence>
<sequence>MIFLVDFDGTISINDTIDVMLELFASKEYLAIEMRWKNNEISSMECMKRQFELIRAEEAALINYMDSIDIDLSFIDFCHYALKLGAIAIASDGIDYPIRKILEKHQINNIPVFANKIKIIEGGASISFPYASNCIKQSGCCKCSVSRNLCITQKKKIVLIGNGQSDMCLAERADVVFAKDSLKDFCISKGIPFNGFNSFMDIVVLMKKWKKPEHSWALNSSDVEQNKY</sequence>
<keyword evidence="1 2" id="KW-0378">Hydrolase</keyword>
<protein>
    <submittedName>
        <fullName evidence="2">MtnX-like HAD-IB family phosphatase</fullName>
        <ecNumber evidence="2">3.1.3.-</ecNumber>
    </submittedName>
</protein>
<dbReference type="InterPro" id="IPR023214">
    <property type="entry name" value="HAD_sf"/>
</dbReference>
<dbReference type="Gene3D" id="3.90.1470.20">
    <property type="match status" value="1"/>
</dbReference>